<evidence type="ECO:0000256" key="6">
    <source>
        <dbReference type="ARBA" id="ARBA00022801"/>
    </source>
</evidence>
<feature type="chain" id="PRO_5002317098" description="feruloyl esterase" evidence="10">
    <location>
        <begin position="20"/>
        <end position="312"/>
    </location>
</feature>
<evidence type="ECO:0000313" key="12">
    <source>
        <dbReference type="Proteomes" id="UP000054007"/>
    </source>
</evidence>
<keyword evidence="8" id="KW-0624">Polysaccharide degradation</keyword>
<keyword evidence="3" id="KW-0964">Secreted</keyword>
<evidence type="ECO:0000256" key="2">
    <source>
        <dbReference type="ARBA" id="ARBA00013091"/>
    </source>
</evidence>
<dbReference type="OrthoDB" id="424610at2759"/>
<dbReference type="EC" id="3.1.1.73" evidence="2"/>
<dbReference type="EMBL" id="KN880560">
    <property type="protein sequence ID" value="KIY66261.1"/>
    <property type="molecule type" value="Genomic_DNA"/>
</dbReference>
<dbReference type="SUPFAM" id="SSF53474">
    <property type="entry name" value="alpha/beta-Hydrolases"/>
    <property type="match status" value="1"/>
</dbReference>
<evidence type="ECO:0000256" key="10">
    <source>
        <dbReference type="SAM" id="SignalP"/>
    </source>
</evidence>
<comment type="catalytic activity">
    <reaction evidence="9">
        <text>feruloyl-polysaccharide + H2O = ferulate + polysaccharide.</text>
        <dbReference type="EC" id="3.1.1.73"/>
    </reaction>
</comment>
<evidence type="ECO:0000256" key="4">
    <source>
        <dbReference type="ARBA" id="ARBA00022651"/>
    </source>
</evidence>
<comment type="subcellular location">
    <subcellularLocation>
        <location evidence="1">Secreted</location>
    </subcellularLocation>
</comment>
<evidence type="ECO:0000256" key="5">
    <source>
        <dbReference type="ARBA" id="ARBA00022729"/>
    </source>
</evidence>
<keyword evidence="12" id="KW-1185">Reference proteome</keyword>
<sequence>MNRAWAIAFVAFAVSSVLGAKPYADGDTSGCGIEHDFWGLPHHLDIESSGQKRSYYIHLPWDYDPNHHYPVVFGFHGAGTSGHYFDVDTLLSLPLFSSSKIMIYPDGVHGTWAGPSYAHTTIKQDLQFVWDILAHLRAKYCINSARVYAAGFSNGAGFLDTLACNATVGGEFAAFAPAAGVYYTEPDGACKPARNTTPFLEFHGMKDTSAPYDGGKGHGGKLPSIEDWLDLWADRNGCGNKPTQSDFEEGKVHHLSYECKGEQGKGALQHWRVDDMGHVWPAKHPNLSGGKPAHISAGLLAMQFFDQFVRPA</sequence>
<gene>
    <name evidence="11" type="ORF">CYLTODRAFT_455546</name>
</gene>
<evidence type="ECO:0000256" key="3">
    <source>
        <dbReference type="ARBA" id="ARBA00022525"/>
    </source>
</evidence>
<dbReference type="PANTHER" id="PTHR38050:SF2">
    <property type="entry name" value="FERULOYL ESTERASE C-RELATED"/>
    <property type="match status" value="1"/>
</dbReference>
<evidence type="ECO:0000256" key="1">
    <source>
        <dbReference type="ARBA" id="ARBA00004613"/>
    </source>
</evidence>
<proteinExistence type="predicted"/>
<protein>
    <recommendedName>
        <fullName evidence="2">feruloyl esterase</fullName>
        <ecNumber evidence="2">3.1.1.73</ecNumber>
    </recommendedName>
</protein>
<accession>A0A0D7B9T0</accession>
<dbReference type="GO" id="GO:0045493">
    <property type="term" value="P:xylan catabolic process"/>
    <property type="evidence" value="ECO:0007669"/>
    <property type="project" value="UniProtKB-KW"/>
</dbReference>
<keyword evidence="5 10" id="KW-0732">Signal</keyword>
<dbReference type="AlphaFoldDB" id="A0A0D7B9T0"/>
<evidence type="ECO:0000256" key="7">
    <source>
        <dbReference type="ARBA" id="ARBA00023277"/>
    </source>
</evidence>
<feature type="signal peptide" evidence="10">
    <location>
        <begin position="1"/>
        <end position="19"/>
    </location>
</feature>
<evidence type="ECO:0000256" key="9">
    <source>
        <dbReference type="ARBA" id="ARBA00034075"/>
    </source>
</evidence>
<keyword evidence="4" id="KW-0858">Xylan degradation</keyword>
<evidence type="ECO:0000256" key="8">
    <source>
        <dbReference type="ARBA" id="ARBA00023326"/>
    </source>
</evidence>
<reference evidence="11 12" key="1">
    <citation type="journal article" date="2015" name="Fungal Genet. Biol.">
        <title>Evolution of novel wood decay mechanisms in Agaricales revealed by the genome sequences of Fistulina hepatica and Cylindrobasidium torrendii.</title>
        <authorList>
            <person name="Floudas D."/>
            <person name="Held B.W."/>
            <person name="Riley R."/>
            <person name="Nagy L.G."/>
            <person name="Koehler G."/>
            <person name="Ransdell A.S."/>
            <person name="Younus H."/>
            <person name="Chow J."/>
            <person name="Chiniquy J."/>
            <person name="Lipzen A."/>
            <person name="Tritt A."/>
            <person name="Sun H."/>
            <person name="Haridas S."/>
            <person name="LaButti K."/>
            <person name="Ohm R.A."/>
            <person name="Kues U."/>
            <person name="Blanchette R.A."/>
            <person name="Grigoriev I.V."/>
            <person name="Minto R.E."/>
            <person name="Hibbett D.S."/>
        </authorList>
    </citation>
    <scope>NUCLEOTIDE SEQUENCE [LARGE SCALE GENOMIC DNA]</scope>
    <source>
        <strain evidence="11 12">FP15055 ss-10</strain>
    </source>
</reference>
<keyword evidence="7" id="KW-0119">Carbohydrate metabolism</keyword>
<evidence type="ECO:0000313" key="11">
    <source>
        <dbReference type="EMBL" id="KIY66261.1"/>
    </source>
</evidence>
<dbReference type="Gene3D" id="3.40.50.1820">
    <property type="entry name" value="alpha/beta hydrolase"/>
    <property type="match status" value="1"/>
</dbReference>
<dbReference type="Proteomes" id="UP000054007">
    <property type="component" value="Unassembled WGS sequence"/>
</dbReference>
<organism evidence="11 12">
    <name type="scientific">Cylindrobasidium torrendii FP15055 ss-10</name>
    <dbReference type="NCBI Taxonomy" id="1314674"/>
    <lineage>
        <taxon>Eukaryota</taxon>
        <taxon>Fungi</taxon>
        <taxon>Dikarya</taxon>
        <taxon>Basidiomycota</taxon>
        <taxon>Agaricomycotina</taxon>
        <taxon>Agaricomycetes</taxon>
        <taxon>Agaricomycetidae</taxon>
        <taxon>Agaricales</taxon>
        <taxon>Marasmiineae</taxon>
        <taxon>Physalacriaceae</taxon>
        <taxon>Cylindrobasidium</taxon>
    </lineage>
</organism>
<dbReference type="STRING" id="1314674.A0A0D7B9T0"/>
<dbReference type="InterPro" id="IPR029058">
    <property type="entry name" value="AB_hydrolase_fold"/>
</dbReference>
<keyword evidence="6" id="KW-0378">Hydrolase</keyword>
<dbReference type="InterPro" id="IPR043595">
    <property type="entry name" value="FaeB/C/D"/>
</dbReference>
<name>A0A0D7B9T0_9AGAR</name>
<dbReference type="PANTHER" id="PTHR38050">
    <property type="match status" value="1"/>
</dbReference>
<dbReference type="GO" id="GO:0005576">
    <property type="term" value="C:extracellular region"/>
    <property type="evidence" value="ECO:0007669"/>
    <property type="project" value="UniProtKB-SubCell"/>
</dbReference>
<dbReference type="GO" id="GO:0030600">
    <property type="term" value="F:feruloyl esterase activity"/>
    <property type="evidence" value="ECO:0007669"/>
    <property type="project" value="UniProtKB-EC"/>
</dbReference>